<proteinExistence type="predicted"/>
<name>A0ABW3B4H9_9FLAO</name>
<dbReference type="Proteomes" id="UP001597012">
    <property type="component" value="Unassembled WGS sequence"/>
</dbReference>
<accession>A0ABW3B4H9</accession>
<protein>
    <recommendedName>
        <fullName evidence="3">Lipoprotein</fullName>
    </recommendedName>
</protein>
<gene>
    <name evidence="1" type="ORF">ACFQZJ_12215</name>
</gene>
<evidence type="ECO:0000313" key="2">
    <source>
        <dbReference type="Proteomes" id="UP001597012"/>
    </source>
</evidence>
<comment type="caution">
    <text evidence="1">The sequence shown here is derived from an EMBL/GenBank/DDBJ whole genome shotgun (WGS) entry which is preliminary data.</text>
</comment>
<dbReference type="RefSeq" id="WP_379934882.1">
    <property type="nucleotide sequence ID" value="NZ_JBHTHY010000008.1"/>
</dbReference>
<evidence type="ECO:0008006" key="3">
    <source>
        <dbReference type="Google" id="ProtNLM"/>
    </source>
</evidence>
<dbReference type="EMBL" id="JBHTHY010000008">
    <property type="protein sequence ID" value="MFD0798227.1"/>
    <property type="molecule type" value="Genomic_DNA"/>
</dbReference>
<keyword evidence="2" id="KW-1185">Reference proteome</keyword>
<sequence>MRRVFLLLTFITLHHACIPTRIAPSIQDYKITKGKTFKRSLPERYMFVFRDPKAANEFYNYINTKFELNHIDVYDNVPFLLDQNQYFFSFYEVTIPNKTLNLVPLAVDALLLSADLDPVMDGHYETRKGNWYVAIEVYS</sequence>
<reference evidence="2" key="1">
    <citation type="journal article" date="2019" name="Int. J. Syst. Evol. Microbiol.">
        <title>The Global Catalogue of Microorganisms (GCM) 10K type strain sequencing project: providing services to taxonomists for standard genome sequencing and annotation.</title>
        <authorList>
            <consortium name="The Broad Institute Genomics Platform"/>
            <consortium name="The Broad Institute Genome Sequencing Center for Infectious Disease"/>
            <person name="Wu L."/>
            <person name="Ma J."/>
        </authorList>
    </citation>
    <scope>NUCLEOTIDE SEQUENCE [LARGE SCALE GENOMIC DNA]</scope>
    <source>
        <strain evidence="2">CCUG 61948</strain>
    </source>
</reference>
<organism evidence="1 2">
    <name type="scientific">Maribacter chungangensis</name>
    <dbReference type="NCBI Taxonomy" id="1069117"/>
    <lineage>
        <taxon>Bacteria</taxon>
        <taxon>Pseudomonadati</taxon>
        <taxon>Bacteroidota</taxon>
        <taxon>Flavobacteriia</taxon>
        <taxon>Flavobacteriales</taxon>
        <taxon>Flavobacteriaceae</taxon>
        <taxon>Maribacter</taxon>
    </lineage>
</organism>
<evidence type="ECO:0000313" key="1">
    <source>
        <dbReference type="EMBL" id="MFD0798227.1"/>
    </source>
</evidence>